<keyword evidence="4" id="KW-0963">Cytoplasm</keyword>
<comment type="catalytic activity">
    <reaction evidence="4">
        <text>an N-acyl-L-alpha-aminoacyl-tRNA + H2O = an N-acyl-L-amino acid + a tRNA + H(+)</text>
        <dbReference type="Rhea" id="RHEA:54448"/>
        <dbReference type="Rhea" id="RHEA-COMP:10123"/>
        <dbReference type="Rhea" id="RHEA-COMP:13883"/>
        <dbReference type="ChEBI" id="CHEBI:15377"/>
        <dbReference type="ChEBI" id="CHEBI:15378"/>
        <dbReference type="ChEBI" id="CHEBI:59874"/>
        <dbReference type="ChEBI" id="CHEBI:78442"/>
        <dbReference type="ChEBI" id="CHEBI:138191"/>
        <dbReference type="EC" id="3.1.1.29"/>
    </reaction>
</comment>
<comment type="subcellular location">
    <subcellularLocation>
        <location evidence="4">Cytoplasm</location>
    </subcellularLocation>
</comment>
<dbReference type="Gene3D" id="3.40.50.1470">
    <property type="entry name" value="Peptidyl-tRNA hydrolase"/>
    <property type="match status" value="1"/>
</dbReference>
<dbReference type="PANTHER" id="PTHR17224">
    <property type="entry name" value="PEPTIDYL-TRNA HYDROLASE"/>
    <property type="match status" value="1"/>
</dbReference>
<dbReference type="InterPro" id="IPR036416">
    <property type="entry name" value="Pept_tRNA_hydro_sf"/>
</dbReference>
<comment type="caution">
    <text evidence="5">The sequence shown here is derived from an EMBL/GenBank/DDBJ whole genome shotgun (WGS) entry which is preliminary data.</text>
</comment>
<dbReference type="AlphaFoldDB" id="A0A1G1VAQ9"/>
<sequence length="185" mass="21215">MKLIVGLGNPGEKYKNTRHSVGFMVVNRIGQDYCLPTTDYSKWEEKSNLLSVVCGLKTVDVLLAQPHTFMNNSGEAVKKLVDWFKVKYDDLYVIHDDLDIKLGEYKIQKGKGPKVHNGLLSIEEKLGTADFWRIRVGVDNRKPENRISGEQYVLEDFENEEKEIIDQVIAKIIYGFKFEARSTKS</sequence>
<evidence type="ECO:0000256" key="1">
    <source>
        <dbReference type="ARBA" id="ARBA00022555"/>
    </source>
</evidence>
<comment type="similarity">
    <text evidence="4">Belongs to the PTH family.</text>
</comment>
<proteinExistence type="inferred from homology"/>
<accession>A0A1G1VAQ9</accession>
<dbReference type="SUPFAM" id="SSF53178">
    <property type="entry name" value="Peptidyl-tRNA hydrolase-like"/>
    <property type="match status" value="1"/>
</dbReference>
<dbReference type="CDD" id="cd00462">
    <property type="entry name" value="PTH"/>
    <property type="match status" value="1"/>
</dbReference>
<feature type="binding site" evidence="4">
    <location>
        <position position="117"/>
    </location>
    <ligand>
        <name>tRNA</name>
        <dbReference type="ChEBI" id="CHEBI:17843"/>
    </ligand>
</feature>
<dbReference type="PANTHER" id="PTHR17224:SF1">
    <property type="entry name" value="PEPTIDYL-TRNA HYDROLASE"/>
    <property type="match status" value="1"/>
</dbReference>
<evidence type="ECO:0000256" key="2">
    <source>
        <dbReference type="ARBA" id="ARBA00022801"/>
    </source>
</evidence>
<comment type="function">
    <text evidence="4">Hydrolyzes ribosome-free peptidyl-tRNAs (with 1 or more amino acids incorporated), which drop off the ribosome during protein synthesis, or as a result of ribosome stalling.</text>
</comment>
<dbReference type="GO" id="GO:0006515">
    <property type="term" value="P:protein quality control for misfolded or incompletely synthesized proteins"/>
    <property type="evidence" value="ECO:0007669"/>
    <property type="project" value="UniProtKB-UniRule"/>
</dbReference>
<dbReference type="Proteomes" id="UP000178659">
    <property type="component" value="Unassembled WGS sequence"/>
</dbReference>
<feature type="site" description="Discriminates between blocked and unblocked aminoacyl-tRNA" evidence="4">
    <location>
        <position position="9"/>
    </location>
</feature>
<feature type="binding site" evidence="4">
    <location>
        <position position="69"/>
    </location>
    <ligand>
        <name>tRNA</name>
        <dbReference type="ChEBI" id="CHEBI:17843"/>
    </ligand>
</feature>
<evidence type="ECO:0000256" key="3">
    <source>
        <dbReference type="ARBA" id="ARBA00022884"/>
    </source>
</evidence>
<dbReference type="GO" id="GO:0004045">
    <property type="term" value="F:peptidyl-tRNA hydrolase activity"/>
    <property type="evidence" value="ECO:0007669"/>
    <property type="project" value="UniProtKB-UniRule"/>
</dbReference>
<dbReference type="GO" id="GO:0005737">
    <property type="term" value="C:cytoplasm"/>
    <property type="evidence" value="ECO:0007669"/>
    <property type="project" value="UniProtKB-SubCell"/>
</dbReference>
<comment type="subunit">
    <text evidence="4">Monomer.</text>
</comment>
<gene>
    <name evidence="4" type="primary">pth</name>
    <name evidence="5" type="ORF">A3A77_00605</name>
</gene>
<dbReference type="EMBL" id="MHCC01000027">
    <property type="protein sequence ID" value="OGY12463.1"/>
    <property type="molecule type" value="Genomic_DNA"/>
</dbReference>
<feature type="active site" description="Proton acceptor" evidence="4">
    <location>
        <position position="19"/>
    </location>
</feature>
<dbReference type="EC" id="3.1.1.29" evidence="4"/>
<evidence type="ECO:0000313" key="6">
    <source>
        <dbReference type="Proteomes" id="UP000178659"/>
    </source>
</evidence>
<dbReference type="InterPro" id="IPR001328">
    <property type="entry name" value="Pept_tRNA_hydro"/>
</dbReference>
<evidence type="ECO:0000256" key="4">
    <source>
        <dbReference type="HAMAP-Rule" id="MF_00083"/>
    </source>
</evidence>
<dbReference type="GO" id="GO:0000049">
    <property type="term" value="F:tRNA binding"/>
    <property type="evidence" value="ECO:0007669"/>
    <property type="project" value="UniProtKB-UniRule"/>
</dbReference>
<feature type="site" description="Stabilizes the basic form of H active site to accept a proton" evidence="4">
    <location>
        <position position="96"/>
    </location>
</feature>
<evidence type="ECO:0000313" key="5">
    <source>
        <dbReference type="EMBL" id="OGY12463.1"/>
    </source>
</evidence>
<feature type="binding site" evidence="4">
    <location>
        <position position="71"/>
    </location>
    <ligand>
        <name>tRNA</name>
        <dbReference type="ChEBI" id="CHEBI:17843"/>
    </ligand>
</feature>
<protein>
    <recommendedName>
        <fullName evidence="4">Peptidyl-tRNA hydrolase</fullName>
        <shortName evidence="4">Pth</shortName>
        <ecNumber evidence="4">3.1.1.29</ecNumber>
    </recommendedName>
</protein>
<keyword evidence="1 4" id="KW-0820">tRNA-binding</keyword>
<dbReference type="Pfam" id="PF01195">
    <property type="entry name" value="Pept_tRNA_hydro"/>
    <property type="match status" value="1"/>
</dbReference>
<dbReference type="HAMAP" id="MF_00083">
    <property type="entry name" value="Pept_tRNA_hydro_bact"/>
    <property type="match status" value="1"/>
</dbReference>
<reference evidence="5 6" key="1">
    <citation type="journal article" date="2016" name="Nat. Commun.">
        <title>Thousands of microbial genomes shed light on interconnected biogeochemical processes in an aquifer system.</title>
        <authorList>
            <person name="Anantharaman K."/>
            <person name="Brown C.T."/>
            <person name="Hug L.A."/>
            <person name="Sharon I."/>
            <person name="Castelle C.J."/>
            <person name="Probst A.J."/>
            <person name="Thomas B.C."/>
            <person name="Singh A."/>
            <person name="Wilkins M.J."/>
            <person name="Karaoz U."/>
            <person name="Brodie E.L."/>
            <person name="Williams K.H."/>
            <person name="Hubbard S.S."/>
            <person name="Banfield J.F."/>
        </authorList>
    </citation>
    <scope>NUCLEOTIDE SEQUENCE [LARGE SCALE GENOMIC DNA]</scope>
</reference>
<comment type="function">
    <text evidence="4">Catalyzes the release of premature peptidyl moieties from peptidyl-tRNA molecules trapped in stalled 50S ribosomal subunits, and thus maintains levels of free tRNAs and 50S ribosomes.</text>
</comment>
<organism evidence="5 6">
    <name type="scientific">Candidatus Blackburnbacteria bacterium RIFCSPLOWO2_01_FULL_40_20</name>
    <dbReference type="NCBI Taxonomy" id="1797519"/>
    <lineage>
        <taxon>Bacteria</taxon>
        <taxon>Candidatus Blackburniibacteriota</taxon>
    </lineage>
</organism>
<keyword evidence="3 4" id="KW-0694">RNA-binding</keyword>
<feature type="binding site" evidence="4">
    <location>
        <position position="14"/>
    </location>
    <ligand>
        <name>tRNA</name>
        <dbReference type="ChEBI" id="CHEBI:17843"/>
    </ligand>
</feature>
<dbReference type="NCBIfam" id="TIGR00447">
    <property type="entry name" value="pth"/>
    <property type="match status" value="1"/>
</dbReference>
<keyword evidence="2 4" id="KW-0378">Hydrolase</keyword>
<dbReference type="GO" id="GO:0072344">
    <property type="term" value="P:rescue of stalled ribosome"/>
    <property type="evidence" value="ECO:0007669"/>
    <property type="project" value="UniProtKB-UniRule"/>
</dbReference>
<name>A0A1G1VAQ9_9BACT</name>